<dbReference type="Proteomes" id="UP000814128">
    <property type="component" value="Unassembled WGS sequence"/>
</dbReference>
<sequence>MQRAQAFIGLNPRRASMPVPTTPRPSPPHRPPLLRARSAKSHLRTDPRPPPIPPSLIASPLLHSPRSIFRRSFPPKIPSQRDEEWLRDTVPVPASSLDQSPHQSPRGRLRRATSDPTRAQSTDAGAEHVQAPARDVPPASPPLVAAWRSRPLPVPAWSDVR</sequence>
<comment type="caution">
    <text evidence="1">The sequence shown here is derived from an EMBL/GenBank/DDBJ whole genome shotgun (WGS) entry which is preliminary data.</text>
</comment>
<gene>
    <name evidence="1" type="ORF">K488DRAFT_88354</name>
</gene>
<dbReference type="EMBL" id="MU273654">
    <property type="protein sequence ID" value="KAI0029833.1"/>
    <property type="molecule type" value="Genomic_DNA"/>
</dbReference>
<reference evidence="1" key="1">
    <citation type="submission" date="2021-02" db="EMBL/GenBank/DDBJ databases">
        <authorList>
            <consortium name="DOE Joint Genome Institute"/>
            <person name="Ahrendt S."/>
            <person name="Looney B.P."/>
            <person name="Miyauchi S."/>
            <person name="Morin E."/>
            <person name="Drula E."/>
            <person name="Courty P.E."/>
            <person name="Chicoki N."/>
            <person name="Fauchery L."/>
            <person name="Kohler A."/>
            <person name="Kuo A."/>
            <person name="Labutti K."/>
            <person name="Pangilinan J."/>
            <person name="Lipzen A."/>
            <person name="Riley R."/>
            <person name="Andreopoulos W."/>
            <person name="He G."/>
            <person name="Johnson J."/>
            <person name="Barry K.W."/>
            <person name="Grigoriev I.V."/>
            <person name="Nagy L."/>
            <person name="Hibbett D."/>
            <person name="Henrissat B."/>
            <person name="Matheny P.B."/>
            <person name="Labbe J."/>
            <person name="Martin F."/>
        </authorList>
    </citation>
    <scope>NUCLEOTIDE SEQUENCE</scope>
    <source>
        <strain evidence="1">EC-137</strain>
    </source>
</reference>
<name>A0ACB8QDF1_9AGAM</name>
<protein>
    <submittedName>
        <fullName evidence="1">Uncharacterized protein</fullName>
    </submittedName>
</protein>
<accession>A0ACB8QDF1</accession>
<organism evidence="1 2">
    <name type="scientific">Vararia minispora EC-137</name>
    <dbReference type="NCBI Taxonomy" id="1314806"/>
    <lineage>
        <taxon>Eukaryota</taxon>
        <taxon>Fungi</taxon>
        <taxon>Dikarya</taxon>
        <taxon>Basidiomycota</taxon>
        <taxon>Agaricomycotina</taxon>
        <taxon>Agaricomycetes</taxon>
        <taxon>Russulales</taxon>
        <taxon>Lachnocladiaceae</taxon>
        <taxon>Vararia</taxon>
    </lineage>
</organism>
<reference evidence="1" key="2">
    <citation type="journal article" date="2022" name="New Phytol.">
        <title>Evolutionary transition to the ectomycorrhizal habit in the genomes of a hyperdiverse lineage of mushroom-forming fungi.</title>
        <authorList>
            <person name="Looney B."/>
            <person name="Miyauchi S."/>
            <person name="Morin E."/>
            <person name="Drula E."/>
            <person name="Courty P.E."/>
            <person name="Kohler A."/>
            <person name="Kuo A."/>
            <person name="LaButti K."/>
            <person name="Pangilinan J."/>
            <person name="Lipzen A."/>
            <person name="Riley R."/>
            <person name="Andreopoulos W."/>
            <person name="He G."/>
            <person name="Johnson J."/>
            <person name="Nolan M."/>
            <person name="Tritt A."/>
            <person name="Barry K.W."/>
            <person name="Grigoriev I.V."/>
            <person name="Nagy L.G."/>
            <person name="Hibbett D."/>
            <person name="Henrissat B."/>
            <person name="Matheny P.B."/>
            <person name="Labbe J."/>
            <person name="Martin F.M."/>
        </authorList>
    </citation>
    <scope>NUCLEOTIDE SEQUENCE</scope>
    <source>
        <strain evidence="1">EC-137</strain>
    </source>
</reference>
<proteinExistence type="predicted"/>
<keyword evidence="2" id="KW-1185">Reference proteome</keyword>
<evidence type="ECO:0000313" key="1">
    <source>
        <dbReference type="EMBL" id="KAI0029833.1"/>
    </source>
</evidence>
<evidence type="ECO:0000313" key="2">
    <source>
        <dbReference type="Proteomes" id="UP000814128"/>
    </source>
</evidence>